<keyword evidence="5" id="KW-0238">DNA-binding</keyword>
<dbReference type="Pfam" id="PF02518">
    <property type="entry name" value="HATPase_c"/>
    <property type="match status" value="1"/>
</dbReference>
<dbReference type="InterPro" id="IPR036890">
    <property type="entry name" value="HATPase_C_sf"/>
</dbReference>
<dbReference type="GO" id="GO:0000160">
    <property type="term" value="P:phosphorelay signal transduction system"/>
    <property type="evidence" value="ECO:0007669"/>
    <property type="project" value="UniProtKB-KW"/>
</dbReference>
<keyword evidence="2" id="KW-0418">Kinase</keyword>
<dbReference type="EMBL" id="JACHJQ010000017">
    <property type="protein sequence ID" value="MBB4912848.1"/>
    <property type="molecule type" value="Genomic_DNA"/>
</dbReference>
<keyword evidence="1" id="KW-0808">Transferase</keyword>
<dbReference type="Gene3D" id="1.10.260.40">
    <property type="entry name" value="lambda repressor-like DNA-binding domains"/>
    <property type="match status" value="1"/>
</dbReference>
<evidence type="ECO:0000259" key="4">
    <source>
        <dbReference type="PROSITE" id="PS50943"/>
    </source>
</evidence>
<evidence type="ECO:0000313" key="5">
    <source>
        <dbReference type="EMBL" id="MBB4912848.1"/>
    </source>
</evidence>
<name>A0A7W7QG82_9PSEU</name>
<feature type="domain" description="HTH cro/C1-type" evidence="4">
    <location>
        <begin position="11"/>
        <end position="53"/>
    </location>
</feature>
<dbReference type="CDD" id="cd00093">
    <property type="entry name" value="HTH_XRE"/>
    <property type="match status" value="1"/>
</dbReference>
<gene>
    <name evidence="5" type="ORF">FHR82_009122</name>
</gene>
<reference evidence="5 6" key="1">
    <citation type="submission" date="2020-08" db="EMBL/GenBank/DDBJ databases">
        <title>Genomic Encyclopedia of Type Strains, Phase III (KMG-III): the genomes of soil and plant-associated and newly described type strains.</title>
        <authorList>
            <person name="Whitman W."/>
        </authorList>
    </citation>
    <scope>NUCLEOTIDE SEQUENCE [LARGE SCALE GENOMIC DNA]</scope>
    <source>
        <strain evidence="5 6">CECT 8960</strain>
    </source>
</reference>
<organism evidence="5 6">
    <name type="scientific">Actinophytocola algeriensis</name>
    <dbReference type="NCBI Taxonomy" id="1768010"/>
    <lineage>
        <taxon>Bacteria</taxon>
        <taxon>Bacillati</taxon>
        <taxon>Actinomycetota</taxon>
        <taxon>Actinomycetes</taxon>
        <taxon>Pseudonocardiales</taxon>
        <taxon>Pseudonocardiaceae</taxon>
    </lineage>
</organism>
<keyword evidence="6" id="KW-1185">Reference proteome</keyword>
<dbReference type="SUPFAM" id="SSF55874">
    <property type="entry name" value="ATPase domain of HSP90 chaperone/DNA topoisomerase II/histidine kinase"/>
    <property type="match status" value="1"/>
</dbReference>
<proteinExistence type="predicted"/>
<dbReference type="Gene3D" id="3.30.565.10">
    <property type="entry name" value="Histidine kinase-like ATPase, C-terminal domain"/>
    <property type="match status" value="1"/>
</dbReference>
<dbReference type="PROSITE" id="PS50943">
    <property type="entry name" value="HTH_CROC1"/>
    <property type="match status" value="1"/>
</dbReference>
<sequence>MLKVRTDRSYEALARRVGVSRSTLHRNCRGEVVPGLDVVVRFARVCGATKQEAEDLVRYWALAADQRPDPAPRGDADLVPLLADVVRRGPVATRFSVTGPAPVAAVAAAAICRSVGEALRNVAQHAGVAGATVLVGYDDGRVVVEVVDDGRGFDPGAVPAHRRGTALSLVDRMAAVGGRAALTARPGRGTRVRLEWPDG</sequence>
<dbReference type="PANTHER" id="PTHR24421">
    <property type="entry name" value="NITRATE/NITRITE SENSOR PROTEIN NARX-RELATED"/>
    <property type="match status" value="1"/>
</dbReference>
<dbReference type="Pfam" id="PF13560">
    <property type="entry name" value="HTH_31"/>
    <property type="match status" value="1"/>
</dbReference>
<dbReference type="GO" id="GO:0016301">
    <property type="term" value="F:kinase activity"/>
    <property type="evidence" value="ECO:0007669"/>
    <property type="project" value="UniProtKB-KW"/>
</dbReference>
<accession>A0A7W7QG82</accession>
<keyword evidence="3" id="KW-0902">Two-component regulatory system</keyword>
<dbReference type="AlphaFoldDB" id="A0A7W7QG82"/>
<dbReference type="GO" id="GO:0003677">
    <property type="term" value="F:DNA binding"/>
    <property type="evidence" value="ECO:0007669"/>
    <property type="project" value="UniProtKB-KW"/>
</dbReference>
<dbReference type="InterPro" id="IPR010982">
    <property type="entry name" value="Lambda_DNA-bd_dom_sf"/>
</dbReference>
<evidence type="ECO:0000313" key="6">
    <source>
        <dbReference type="Proteomes" id="UP000520767"/>
    </source>
</evidence>
<evidence type="ECO:0000256" key="2">
    <source>
        <dbReference type="ARBA" id="ARBA00022777"/>
    </source>
</evidence>
<protein>
    <submittedName>
        <fullName evidence="5">DNA-binding XRE family transcriptional regulator</fullName>
    </submittedName>
</protein>
<dbReference type="Proteomes" id="UP000520767">
    <property type="component" value="Unassembled WGS sequence"/>
</dbReference>
<dbReference type="InterPro" id="IPR003594">
    <property type="entry name" value="HATPase_dom"/>
</dbReference>
<dbReference type="InterPro" id="IPR001387">
    <property type="entry name" value="Cro/C1-type_HTH"/>
</dbReference>
<dbReference type="CDD" id="cd16917">
    <property type="entry name" value="HATPase_UhpB-NarQ-NarX-like"/>
    <property type="match status" value="1"/>
</dbReference>
<evidence type="ECO:0000256" key="1">
    <source>
        <dbReference type="ARBA" id="ARBA00022679"/>
    </source>
</evidence>
<evidence type="ECO:0000256" key="3">
    <source>
        <dbReference type="ARBA" id="ARBA00023012"/>
    </source>
</evidence>
<dbReference type="SUPFAM" id="SSF47413">
    <property type="entry name" value="lambda repressor-like DNA-binding domains"/>
    <property type="match status" value="1"/>
</dbReference>
<comment type="caution">
    <text evidence="5">The sequence shown here is derived from an EMBL/GenBank/DDBJ whole genome shotgun (WGS) entry which is preliminary data.</text>
</comment>
<dbReference type="InterPro" id="IPR050482">
    <property type="entry name" value="Sensor_HK_TwoCompSys"/>
</dbReference>
<dbReference type="PANTHER" id="PTHR24421:SF61">
    <property type="entry name" value="OXYGEN SENSOR HISTIDINE KINASE NREB"/>
    <property type="match status" value="1"/>
</dbReference>